<organism evidence="1 2">
    <name type="scientific">Halolamina pelagica</name>
    <dbReference type="NCBI Taxonomy" id="699431"/>
    <lineage>
        <taxon>Archaea</taxon>
        <taxon>Methanobacteriati</taxon>
        <taxon>Methanobacteriota</taxon>
        <taxon>Stenosarchaea group</taxon>
        <taxon>Halobacteria</taxon>
        <taxon>Halobacteriales</taxon>
        <taxon>Haloferacaceae</taxon>
    </lineage>
</organism>
<keyword evidence="2" id="KW-1185">Reference proteome</keyword>
<evidence type="ECO:0000313" key="2">
    <source>
        <dbReference type="Proteomes" id="UP000050535"/>
    </source>
</evidence>
<dbReference type="STRING" id="699431.SY89_01656"/>
<evidence type="ECO:0000313" key="1">
    <source>
        <dbReference type="EMBL" id="KPN30915.1"/>
    </source>
</evidence>
<dbReference type="RefSeq" id="WP_239685538.1">
    <property type="nucleotide sequence ID" value="NZ_LGUC01000001.1"/>
</dbReference>
<protein>
    <submittedName>
        <fullName evidence="1">Uncharacterized protein</fullName>
    </submittedName>
</protein>
<accession>A0A0N8HZZ9</accession>
<name>A0A0N8HZZ9_9EURY</name>
<gene>
    <name evidence="1" type="ORF">SY89_01656</name>
</gene>
<dbReference type="EMBL" id="LGUC01000001">
    <property type="protein sequence ID" value="KPN30915.1"/>
    <property type="molecule type" value="Genomic_DNA"/>
</dbReference>
<comment type="caution">
    <text evidence="1">The sequence shown here is derived from an EMBL/GenBank/DDBJ whole genome shotgun (WGS) entry which is preliminary data.</text>
</comment>
<sequence length="113" mass="11350">MPTGDSDAAVADALGMETLAVGVLEGVDDGALERLGALVGRADAVVVADVDLTAGLAPVLSAVADSETPAYCIEERPTNERTVAEAAATAYRRLRVGEAGVAASTPELLDVLA</sequence>
<dbReference type="AlphaFoldDB" id="A0A0N8HZZ9"/>
<reference evidence="2" key="1">
    <citation type="submission" date="2013-11" db="EMBL/GenBank/DDBJ databases">
        <authorList>
            <person name="Hoang H.T."/>
            <person name="Killian M.L."/>
            <person name="Madson D.M."/>
            <person name="Arruda P.H.E."/>
            <person name="Sun D."/>
            <person name="Schwartz K.J."/>
            <person name="Yoon K."/>
        </authorList>
    </citation>
    <scope>NUCLEOTIDE SEQUENCE [LARGE SCALE GENOMIC DNA]</scope>
    <source>
        <strain evidence="2">CDK2</strain>
    </source>
</reference>
<proteinExistence type="predicted"/>
<dbReference type="Proteomes" id="UP000050535">
    <property type="component" value="Unassembled WGS sequence"/>
</dbReference>